<dbReference type="Gene3D" id="3.30.870.10">
    <property type="entry name" value="Endonuclease Chain A"/>
    <property type="match status" value="2"/>
</dbReference>
<keyword evidence="10 12" id="KW-0594">Phospholipid biosynthesis</keyword>
<dbReference type="OrthoDB" id="9762009at2"/>
<evidence type="ECO:0000259" key="14">
    <source>
        <dbReference type="PROSITE" id="PS50035"/>
    </source>
</evidence>
<dbReference type="Pfam" id="PF13396">
    <property type="entry name" value="PLDc_N"/>
    <property type="match status" value="1"/>
</dbReference>
<dbReference type="InterPro" id="IPR030874">
    <property type="entry name" value="Cardiolipin_synth_Firmi"/>
</dbReference>
<dbReference type="InterPro" id="IPR027379">
    <property type="entry name" value="CLS_N"/>
</dbReference>
<reference evidence="15 16" key="1">
    <citation type="submission" date="2016-10" db="EMBL/GenBank/DDBJ databases">
        <authorList>
            <person name="de Groot N.N."/>
        </authorList>
    </citation>
    <scope>NUCLEOTIDE SEQUENCE [LARGE SCALE GENOMIC DNA]</scope>
    <source>
        <strain evidence="15 16">MP1X4</strain>
    </source>
</reference>
<evidence type="ECO:0000256" key="3">
    <source>
        <dbReference type="ARBA" id="ARBA00022516"/>
    </source>
</evidence>
<feature type="active site" evidence="12">
    <location>
        <position position="399"/>
    </location>
</feature>
<evidence type="ECO:0000313" key="16">
    <source>
        <dbReference type="Proteomes" id="UP000199679"/>
    </source>
</evidence>
<feature type="transmembrane region" description="Helical" evidence="12">
    <location>
        <begin position="6"/>
        <end position="24"/>
    </location>
</feature>
<keyword evidence="11 12" id="KW-1208">Phospholipid metabolism</keyword>
<dbReference type="RefSeq" id="WP_091369448.1">
    <property type="nucleotide sequence ID" value="NZ_LT629740.1"/>
</dbReference>
<name>A0A1H1QDI8_MUCMA</name>
<evidence type="ECO:0000313" key="15">
    <source>
        <dbReference type="EMBL" id="SDS21611.1"/>
    </source>
</evidence>
<dbReference type="AlphaFoldDB" id="A0A1H1QDI8"/>
<evidence type="ECO:0000256" key="12">
    <source>
        <dbReference type="HAMAP-Rule" id="MF_01916"/>
    </source>
</evidence>
<feature type="active site" evidence="12">
    <location>
        <position position="401"/>
    </location>
</feature>
<evidence type="ECO:0000256" key="9">
    <source>
        <dbReference type="ARBA" id="ARBA00023136"/>
    </source>
</evidence>
<keyword evidence="2 12" id="KW-1003">Cell membrane</keyword>
<feature type="domain" description="PLD phosphodiesterase" evidence="14">
    <location>
        <begin position="394"/>
        <end position="421"/>
    </location>
</feature>
<evidence type="ECO:0000256" key="13">
    <source>
        <dbReference type="NCBIfam" id="TIGR04265"/>
    </source>
</evidence>
<dbReference type="NCBIfam" id="TIGR04265">
    <property type="entry name" value="bac_cardiolipin"/>
    <property type="match status" value="1"/>
</dbReference>
<dbReference type="GO" id="GO:0032049">
    <property type="term" value="P:cardiolipin biosynthetic process"/>
    <property type="evidence" value="ECO:0007669"/>
    <property type="project" value="UniProtKB-UniRule"/>
</dbReference>
<dbReference type="SUPFAM" id="SSF56024">
    <property type="entry name" value="Phospholipase D/nuclease"/>
    <property type="match status" value="2"/>
</dbReference>
<keyword evidence="9 12" id="KW-0472">Membrane</keyword>
<dbReference type="GO" id="GO:0005886">
    <property type="term" value="C:plasma membrane"/>
    <property type="evidence" value="ECO:0007669"/>
    <property type="project" value="UniProtKB-SubCell"/>
</dbReference>
<evidence type="ECO:0000256" key="10">
    <source>
        <dbReference type="ARBA" id="ARBA00023209"/>
    </source>
</evidence>
<dbReference type="SMART" id="SM00155">
    <property type="entry name" value="PLDc"/>
    <property type="match status" value="2"/>
</dbReference>
<keyword evidence="4 12" id="KW-0808">Transferase</keyword>
<accession>A0A1H1QDI8</accession>
<keyword evidence="8 12" id="KW-0443">Lipid metabolism</keyword>
<evidence type="ECO:0000256" key="4">
    <source>
        <dbReference type="ARBA" id="ARBA00022679"/>
    </source>
</evidence>
<dbReference type="PANTHER" id="PTHR21248:SF22">
    <property type="entry name" value="PHOSPHOLIPASE D"/>
    <property type="match status" value="1"/>
</dbReference>
<dbReference type="HAMAP" id="MF_01916">
    <property type="entry name" value="Cardiolipin_synth_Cls"/>
    <property type="match status" value="1"/>
</dbReference>
<proteinExistence type="inferred from homology"/>
<feature type="domain" description="PLD phosphodiesterase" evidence="14">
    <location>
        <begin position="215"/>
        <end position="242"/>
    </location>
</feature>
<dbReference type="CDD" id="cd09110">
    <property type="entry name" value="PLDc_CLS_1"/>
    <property type="match status" value="1"/>
</dbReference>
<evidence type="ECO:0000256" key="5">
    <source>
        <dbReference type="ARBA" id="ARBA00022692"/>
    </source>
</evidence>
<dbReference type="Pfam" id="PF13091">
    <property type="entry name" value="PLDc_2"/>
    <property type="match status" value="2"/>
</dbReference>
<sequence>MHLDILIGTAYILLIIFVCLRILYDIQSTTKTFAYLLVVIFLPVIGMVIYFAVGANYRKNKLYSKKIVNDHHLLAEIREKIVHESEKSLDSGEHEVKSHKKLARMLMNDNSPLTGNNEVKLLLNGENKFPEVLQALRDAKHHIHMEYYIFEDDNIGNQVKDILVQKVAEGVKVRFIYDDFGSRSIRNKFVDDLNAAGVEAYPFYKILFIALSNRTNYRDHRKIIVIDGCTGFVGGINVSDRYINGIDKKQLYWRDTHVRIDGPGVYYLQYLFICDWNFCSGKKLPILPDYFCSTPSKHGKAIVQIAASGPDSDTPTIMFSLMETIGMAQDELLITSPYFIPGESILDVMRVAALSGVKIKLLVPDVSDSALVNAAARSYYGEILDAGAEIYLYKKGFVHAKTMVADGQLAIIGTANMDHRSFELNFEVNSMIYDTKIAQQLRDAFYDDIKDAVQINRKTWAKRTLFKQLPEKLCRLLSPLL</sequence>
<feature type="active site" evidence="12">
    <location>
        <position position="222"/>
    </location>
</feature>
<keyword evidence="5 12" id="KW-0812">Transmembrane</keyword>
<feature type="transmembrane region" description="Helical" evidence="12">
    <location>
        <begin position="33"/>
        <end position="53"/>
    </location>
</feature>
<dbReference type="InterPro" id="IPR022924">
    <property type="entry name" value="Cardiolipin_synthase"/>
</dbReference>
<dbReference type="GO" id="GO:0008808">
    <property type="term" value="F:cardiolipin synthase activity"/>
    <property type="evidence" value="ECO:0007669"/>
    <property type="project" value="UniProtKB-UniRule"/>
</dbReference>
<evidence type="ECO:0000256" key="6">
    <source>
        <dbReference type="ARBA" id="ARBA00022737"/>
    </source>
</evidence>
<dbReference type="PANTHER" id="PTHR21248">
    <property type="entry name" value="CARDIOLIPIN SYNTHASE"/>
    <property type="match status" value="1"/>
</dbReference>
<protein>
    <recommendedName>
        <fullName evidence="12 13">Cardiolipin synthase</fullName>
        <shortName evidence="12">CL synthase</shortName>
        <ecNumber evidence="12 13">2.7.8.-</ecNumber>
    </recommendedName>
</protein>
<comment type="subcellular location">
    <subcellularLocation>
        <location evidence="1 12">Cell membrane</location>
        <topology evidence="1 12">Multi-pass membrane protein</topology>
    </subcellularLocation>
</comment>
<evidence type="ECO:0000256" key="8">
    <source>
        <dbReference type="ARBA" id="ARBA00023098"/>
    </source>
</evidence>
<keyword evidence="3 12" id="KW-0444">Lipid biosynthesis</keyword>
<keyword evidence="16" id="KW-1185">Reference proteome</keyword>
<dbReference type="InterPro" id="IPR001736">
    <property type="entry name" value="PLipase_D/transphosphatidylase"/>
</dbReference>
<organism evidence="15 16">
    <name type="scientific">Mucilaginibacter mallensis</name>
    <dbReference type="NCBI Taxonomy" id="652787"/>
    <lineage>
        <taxon>Bacteria</taxon>
        <taxon>Pseudomonadati</taxon>
        <taxon>Bacteroidota</taxon>
        <taxon>Sphingobacteriia</taxon>
        <taxon>Sphingobacteriales</taxon>
        <taxon>Sphingobacteriaceae</taxon>
        <taxon>Mucilaginibacter</taxon>
    </lineage>
</organism>
<keyword evidence="7 12" id="KW-1133">Transmembrane helix</keyword>
<comment type="catalytic activity">
    <reaction evidence="12">
        <text>2 a 1,2-diacyl-sn-glycero-3-phospho-(1'-sn-glycerol) = a cardiolipin + glycerol</text>
        <dbReference type="Rhea" id="RHEA:31451"/>
        <dbReference type="ChEBI" id="CHEBI:17754"/>
        <dbReference type="ChEBI" id="CHEBI:62237"/>
        <dbReference type="ChEBI" id="CHEBI:64716"/>
    </reaction>
</comment>
<dbReference type="PROSITE" id="PS50035">
    <property type="entry name" value="PLD"/>
    <property type="match status" value="2"/>
</dbReference>
<keyword evidence="6" id="KW-0677">Repeat</keyword>
<feature type="active site" evidence="12">
    <location>
        <position position="220"/>
    </location>
</feature>
<evidence type="ECO:0000256" key="1">
    <source>
        <dbReference type="ARBA" id="ARBA00004651"/>
    </source>
</evidence>
<feature type="active site" evidence="12">
    <location>
        <position position="406"/>
    </location>
</feature>
<gene>
    <name evidence="15" type="ORF">SAMN05216490_0751</name>
</gene>
<dbReference type="Proteomes" id="UP000199679">
    <property type="component" value="Chromosome I"/>
</dbReference>
<evidence type="ECO:0000256" key="7">
    <source>
        <dbReference type="ARBA" id="ARBA00022989"/>
    </source>
</evidence>
<dbReference type="EC" id="2.7.8.-" evidence="12 13"/>
<evidence type="ECO:0000256" key="2">
    <source>
        <dbReference type="ARBA" id="ARBA00022475"/>
    </source>
</evidence>
<feature type="active site" evidence="12">
    <location>
        <position position="227"/>
    </location>
</feature>
<dbReference type="CDD" id="cd09112">
    <property type="entry name" value="PLDc_CLS_2"/>
    <property type="match status" value="1"/>
</dbReference>
<evidence type="ECO:0000256" key="11">
    <source>
        <dbReference type="ARBA" id="ARBA00023264"/>
    </source>
</evidence>
<comment type="function">
    <text evidence="12">Catalyzes the reversible phosphatidyl group transfer from one phosphatidylglycerol molecule to another to form cardiolipin (CL) (diphosphatidylglycerol) and glycerol.</text>
</comment>
<dbReference type="InterPro" id="IPR025202">
    <property type="entry name" value="PLD-like_dom"/>
</dbReference>
<dbReference type="EMBL" id="LT629740">
    <property type="protein sequence ID" value="SDS21611.1"/>
    <property type="molecule type" value="Genomic_DNA"/>
</dbReference>
<dbReference type="STRING" id="652787.SAMN05216490_0751"/>
<comment type="similarity">
    <text evidence="12">Belongs to the phospholipase D family. Cardiolipin synthase subfamily.</text>
</comment>